<comment type="caution">
    <text evidence="5">The sequence shown here is derived from an EMBL/GenBank/DDBJ whole genome shotgun (WGS) entry which is preliminary data.</text>
</comment>
<dbReference type="InterPro" id="IPR036388">
    <property type="entry name" value="WH-like_DNA-bd_sf"/>
</dbReference>
<evidence type="ECO:0000259" key="4">
    <source>
        <dbReference type="PROSITE" id="PS50043"/>
    </source>
</evidence>
<dbReference type="PANTHER" id="PTHR44688">
    <property type="entry name" value="DNA-BINDING TRANSCRIPTIONAL ACTIVATOR DEVR_DOSR"/>
    <property type="match status" value="1"/>
</dbReference>
<proteinExistence type="predicted"/>
<gene>
    <name evidence="5" type="ORF">HAP48_018550</name>
</gene>
<dbReference type="AlphaFoldDB" id="A0A973VZY3"/>
<feature type="domain" description="HTH luxR-type" evidence="4">
    <location>
        <begin position="148"/>
        <end position="213"/>
    </location>
</feature>
<reference evidence="5" key="1">
    <citation type="submission" date="2020-06" db="EMBL/GenBank/DDBJ databases">
        <title>Whole Genome Sequence of Bradyrhizobium sp. Strain 1S1.</title>
        <authorList>
            <person name="Bromfield E.S.P."/>
            <person name="Cloutier S."/>
        </authorList>
    </citation>
    <scope>NUCLEOTIDE SEQUENCE [LARGE SCALE GENOMIC DNA]</scope>
    <source>
        <strain evidence="5">1S1</strain>
    </source>
</reference>
<dbReference type="InterPro" id="IPR005143">
    <property type="entry name" value="TF_LuxR_autoind-bd_dom"/>
</dbReference>
<sequence length="217" mass="24350">MDAMGTALNQQGIGYFVFSYVPTATESFADVMLDNRLPKGWMKSYTEQRFTADDPGFRYSQVTTMPFRWLKEAPHDPERDTRLAELVQFNRDFGLVDGVVIPVSKPPLRLGQVWFGGDEFDLPDRALPALNMMAMHAFDRVLQLKGVHYVPPGVLAPREREVLTLTALGKRADEIADALNLKTPTVRVYLDRCRSKLGAATIAQAVSIARGQHMIRP</sequence>
<dbReference type="GO" id="GO:0003677">
    <property type="term" value="F:DNA binding"/>
    <property type="evidence" value="ECO:0007669"/>
    <property type="project" value="UniProtKB-KW"/>
</dbReference>
<dbReference type="Gene3D" id="3.30.450.80">
    <property type="entry name" value="Transcription factor LuxR-like, autoinducer-binding domain"/>
    <property type="match status" value="1"/>
</dbReference>
<protein>
    <submittedName>
        <fullName evidence="5">Autoinducer binding domain-containing protein</fullName>
    </submittedName>
</protein>
<name>A0A973VZY3_9BRAD</name>
<evidence type="ECO:0000256" key="1">
    <source>
        <dbReference type="ARBA" id="ARBA00023015"/>
    </source>
</evidence>
<dbReference type="Pfam" id="PF00196">
    <property type="entry name" value="GerE"/>
    <property type="match status" value="1"/>
</dbReference>
<dbReference type="CDD" id="cd06170">
    <property type="entry name" value="LuxR_C_like"/>
    <property type="match status" value="1"/>
</dbReference>
<keyword evidence="3" id="KW-0804">Transcription</keyword>
<dbReference type="Gene3D" id="1.10.10.10">
    <property type="entry name" value="Winged helix-like DNA-binding domain superfamily/Winged helix DNA-binding domain"/>
    <property type="match status" value="1"/>
</dbReference>
<dbReference type="SUPFAM" id="SSF46894">
    <property type="entry name" value="C-terminal effector domain of the bipartite response regulators"/>
    <property type="match status" value="1"/>
</dbReference>
<dbReference type="InterPro" id="IPR036693">
    <property type="entry name" value="TF_LuxR_autoind-bd_dom_sf"/>
</dbReference>
<evidence type="ECO:0000313" key="5">
    <source>
        <dbReference type="EMBL" id="NVI44913.1"/>
    </source>
</evidence>
<dbReference type="Pfam" id="PF03472">
    <property type="entry name" value="Autoind_bind"/>
    <property type="match status" value="1"/>
</dbReference>
<dbReference type="PROSITE" id="PS50043">
    <property type="entry name" value="HTH_LUXR_2"/>
    <property type="match status" value="1"/>
</dbReference>
<accession>A0A973VZY3</accession>
<organism evidence="5">
    <name type="scientific">Bradyrhizobium septentrionale</name>
    <dbReference type="NCBI Taxonomy" id="1404411"/>
    <lineage>
        <taxon>Bacteria</taxon>
        <taxon>Pseudomonadati</taxon>
        <taxon>Pseudomonadota</taxon>
        <taxon>Alphaproteobacteria</taxon>
        <taxon>Hyphomicrobiales</taxon>
        <taxon>Nitrobacteraceae</taxon>
        <taxon>Bradyrhizobium</taxon>
    </lineage>
</organism>
<dbReference type="RefSeq" id="WP_166204337.1">
    <property type="nucleotide sequence ID" value="NZ_CP088285.1"/>
</dbReference>
<evidence type="ECO:0000256" key="2">
    <source>
        <dbReference type="ARBA" id="ARBA00023125"/>
    </source>
</evidence>
<dbReference type="InterPro" id="IPR016032">
    <property type="entry name" value="Sig_transdc_resp-reg_C-effctor"/>
</dbReference>
<dbReference type="PANTHER" id="PTHR44688:SF16">
    <property type="entry name" value="DNA-BINDING TRANSCRIPTIONAL ACTIVATOR DEVR_DOSR"/>
    <property type="match status" value="1"/>
</dbReference>
<dbReference type="SUPFAM" id="SSF75516">
    <property type="entry name" value="Pheromone-binding domain of LuxR-like quorum-sensing transcription factors"/>
    <property type="match status" value="1"/>
</dbReference>
<dbReference type="SMART" id="SM00421">
    <property type="entry name" value="HTH_LUXR"/>
    <property type="match status" value="1"/>
</dbReference>
<dbReference type="InterPro" id="IPR000792">
    <property type="entry name" value="Tscrpt_reg_LuxR_C"/>
</dbReference>
<keyword evidence="1" id="KW-0805">Transcription regulation</keyword>
<evidence type="ECO:0000256" key="3">
    <source>
        <dbReference type="ARBA" id="ARBA00023163"/>
    </source>
</evidence>
<keyword evidence="2" id="KW-0238">DNA-binding</keyword>
<dbReference type="EMBL" id="JAAOLE020000001">
    <property type="protein sequence ID" value="NVI44913.1"/>
    <property type="molecule type" value="Genomic_DNA"/>
</dbReference>
<dbReference type="GO" id="GO:0006355">
    <property type="term" value="P:regulation of DNA-templated transcription"/>
    <property type="evidence" value="ECO:0007669"/>
    <property type="project" value="InterPro"/>
</dbReference>
<dbReference type="PRINTS" id="PR00038">
    <property type="entry name" value="HTHLUXR"/>
</dbReference>